<evidence type="ECO:0000256" key="1">
    <source>
        <dbReference type="SAM" id="MobiDB-lite"/>
    </source>
</evidence>
<reference evidence="2" key="1">
    <citation type="submission" date="2018-06" db="EMBL/GenBank/DDBJ databases">
        <authorList>
            <person name="Zhirakovskaya E."/>
        </authorList>
    </citation>
    <scope>NUCLEOTIDE SEQUENCE</scope>
</reference>
<organism evidence="2">
    <name type="scientific">hydrothermal vent metagenome</name>
    <dbReference type="NCBI Taxonomy" id="652676"/>
    <lineage>
        <taxon>unclassified sequences</taxon>
        <taxon>metagenomes</taxon>
        <taxon>ecological metagenomes</taxon>
    </lineage>
</organism>
<evidence type="ECO:0000313" key="2">
    <source>
        <dbReference type="EMBL" id="VAW34398.1"/>
    </source>
</evidence>
<feature type="region of interest" description="Disordered" evidence="1">
    <location>
        <begin position="101"/>
        <end position="125"/>
    </location>
</feature>
<proteinExistence type="predicted"/>
<protein>
    <submittedName>
        <fullName evidence="2">Uncharacterized protein</fullName>
    </submittedName>
</protein>
<dbReference type="EMBL" id="UOEY01000006">
    <property type="protein sequence ID" value="VAW34398.1"/>
    <property type="molecule type" value="Genomic_DNA"/>
</dbReference>
<sequence length="125" mass="14371">MEKMVAELKRLVNFKDTTVVGDLVLILSGEPQMLAYALVTSIKPDNSRKDEWWQVEMQLLSVPPREMVWTLRQAQFTGREIFTMGGEQRFVQAVRFIHDQPVTPAGKESRADRKQTGKSPLRIIK</sequence>
<name>A0A3B0UTR9_9ZZZZ</name>
<gene>
    <name evidence="2" type="ORF">MNBD_DELTA04-1244</name>
</gene>
<accession>A0A3B0UTR9</accession>
<dbReference type="AlphaFoldDB" id="A0A3B0UTR9"/>